<evidence type="ECO:0000313" key="3">
    <source>
        <dbReference type="Proteomes" id="UP000187406"/>
    </source>
</evidence>
<feature type="compositionally biased region" description="Polar residues" evidence="1">
    <location>
        <begin position="1"/>
        <end position="19"/>
    </location>
</feature>
<dbReference type="AlphaFoldDB" id="A0A1Q3AU38"/>
<sequence>MCQVPNRHTSLLSTVPQSRTSYGQTPSQPPTSPIQGTRNPKSLPKSQIPTHKPYLTVNTSPHIKNHGTQKTTQPQSPKVTSIASDPNHHFPSSNLAFFNNHHPPKQLPILITSHCRIKSIQNQTSSKQPSKAAPHKHISQTQPTTTVPKVPPPAEYPPLSCHRRSFSKCLEKVKQKIKSKRNR</sequence>
<dbReference type="Proteomes" id="UP000187406">
    <property type="component" value="Unassembled WGS sequence"/>
</dbReference>
<feature type="region of interest" description="Disordered" evidence="1">
    <location>
        <begin position="1"/>
        <end position="90"/>
    </location>
</feature>
<comment type="caution">
    <text evidence="2">The sequence shown here is derived from an EMBL/GenBank/DDBJ whole genome shotgun (WGS) entry which is preliminary data.</text>
</comment>
<proteinExistence type="predicted"/>
<feature type="compositionally biased region" description="Polar residues" evidence="1">
    <location>
        <begin position="56"/>
        <end position="90"/>
    </location>
</feature>
<protein>
    <submittedName>
        <fullName evidence="2">Uncharacterized protein</fullName>
    </submittedName>
</protein>
<dbReference type="InParanoid" id="A0A1Q3AU38"/>
<evidence type="ECO:0000256" key="1">
    <source>
        <dbReference type="SAM" id="MobiDB-lite"/>
    </source>
</evidence>
<name>A0A1Q3AU38_CEPFO</name>
<gene>
    <name evidence="2" type="ORF">CFOL_v3_02779</name>
</gene>
<feature type="compositionally biased region" description="Polar residues" evidence="1">
    <location>
        <begin position="38"/>
        <end position="49"/>
    </location>
</feature>
<keyword evidence="3" id="KW-1185">Reference proteome</keyword>
<reference evidence="3" key="1">
    <citation type="submission" date="2016-04" db="EMBL/GenBank/DDBJ databases">
        <title>Cephalotus genome sequencing.</title>
        <authorList>
            <person name="Fukushima K."/>
            <person name="Hasebe M."/>
            <person name="Fang X."/>
        </authorList>
    </citation>
    <scope>NUCLEOTIDE SEQUENCE [LARGE SCALE GENOMIC DNA]</scope>
    <source>
        <strain evidence="3">cv. St1</strain>
    </source>
</reference>
<dbReference type="EMBL" id="BDDD01000103">
    <property type="protein sequence ID" value="GAV59248.1"/>
    <property type="molecule type" value="Genomic_DNA"/>
</dbReference>
<accession>A0A1Q3AU38</accession>
<feature type="region of interest" description="Disordered" evidence="1">
    <location>
        <begin position="121"/>
        <end position="161"/>
    </location>
</feature>
<evidence type="ECO:0000313" key="2">
    <source>
        <dbReference type="EMBL" id="GAV59248.1"/>
    </source>
</evidence>
<organism evidence="2 3">
    <name type="scientific">Cephalotus follicularis</name>
    <name type="common">Albany pitcher plant</name>
    <dbReference type="NCBI Taxonomy" id="3775"/>
    <lineage>
        <taxon>Eukaryota</taxon>
        <taxon>Viridiplantae</taxon>
        <taxon>Streptophyta</taxon>
        <taxon>Embryophyta</taxon>
        <taxon>Tracheophyta</taxon>
        <taxon>Spermatophyta</taxon>
        <taxon>Magnoliopsida</taxon>
        <taxon>eudicotyledons</taxon>
        <taxon>Gunneridae</taxon>
        <taxon>Pentapetalae</taxon>
        <taxon>rosids</taxon>
        <taxon>fabids</taxon>
        <taxon>Oxalidales</taxon>
        <taxon>Cephalotaceae</taxon>
        <taxon>Cephalotus</taxon>
    </lineage>
</organism>